<keyword evidence="8 10" id="KW-0472">Membrane</keyword>
<comment type="subcellular location">
    <subcellularLocation>
        <location evidence="1">Cell membrane</location>
        <topology evidence="1">Multi-pass membrane protein</topology>
    </subcellularLocation>
</comment>
<comment type="caution">
    <text evidence="12">The sequence shown here is derived from an EMBL/GenBank/DDBJ whole genome shotgun (WGS) entry which is preliminary data.</text>
</comment>
<evidence type="ECO:0000256" key="5">
    <source>
        <dbReference type="ARBA" id="ARBA00022725"/>
    </source>
</evidence>
<evidence type="ECO:0000259" key="11">
    <source>
        <dbReference type="PROSITE" id="PS50262"/>
    </source>
</evidence>
<protein>
    <submittedName>
        <fullName evidence="12">Olfactory receptor 14C36</fullName>
    </submittedName>
</protein>
<keyword evidence="4 10" id="KW-0812">Transmembrane</keyword>
<dbReference type="InterPro" id="IPR000276">
    <property type="entry name" value="GPCR_Rhodpsn"/>
</dbReference>
<evidence type="ECO:0000256" key="7">
    <source>
        <dbReference type="ARBA" id="ARBA00023040"/>
    </source>
</evidence>
<evidence type="ECO:0000256" key="4">
    <source>
        <dbReference type="ARBA" id="ARBA00022692"/>
    </source>
</evidence>
<keyword evidence="7" id="KW-0297">G-protein coupled receptor</keyword>
<keyword evidence="7" id="KW-0807">Transducer</keyword>
<keyword evidence="9 12" id="KW-0675">Receptor</keyword>
<dbReference type="AlphaFoldDB" id="A0AA41N0K5"/>
<evidence type="ECO:0000256" key="3">
    <source>
        <dbReference type="ARBA" id="ARBA00022606"/>
    </source>
</evidence>
<accession>A0AA41N0K5</accession>
<organism evidence="12 13">
    <name type="scientific">Sciurus carolinensis</name>
    <name type="common">Eastern gray squirrel</name>
    <dbReference type="NCBI Taxonomy" id="30640"/>
    <lineage>
        <taxon>Eukaryota</taxon>
        <taxon>Metazoa</taxon>
        <taxon>Chordata</taxon>
        <taxon>Craniata</taxon>
        <taxon>Vertebrata</taxon>
        <taxon>Euteleostomi</taxon>
        <taxon>Mammalia</taxon>
        <taxon>Eutheria</taxon>
        <taxon>Euarchontoglires</taxon>
        <taxon>Glires</taxon>
        <taxon>Rodentia</taxon>
        <taxon>Sciuromorpha</taxon>
        <taxon>Sciuridae</taxon>
        <taxon>Sciurinae</taxon>
        <taxon>Sciurini</taxon>
        <taxon>Sciurus</taxon>
    </lineage>
</organism>
<evidence type="ECO:0000256" key="6">
    <source>
        <dbReference type="ARBA" id="ARBA00022989"/>
    </source>
</evidence>
<dbReference type="SUPFAM" id="SSF81321">
    <property type="entry name" value="Family A G protein-coupled receptor-like"/>
    <property type="match status" value="1"/>
</dbReference>
<keyword evidence="5" id="KW-0552">Olfaction</keyword>
<evidence type="ECO:0000256" key="2">
    <source>
        <dbReference type="ARBA" id="ARBA00022475"/>
    </source>
</evidence>
<keyword evidence="2" id="KW-1003">Cell membrane</keyword>
<feature type="domain" description="G-protein coupled receptors family 1 profile" evidence="11">
    <location>
        <begin position="39"/>
        <end position="142"/>
    </location>
</feature>
<evidence type="ECO:0000256" key="1">
    <source>
        <dbReference type="ARBA" id="ARBA00004651"/>
    </source>
</evidence>
<keyword evidence="6 10" id="KW-1133">Transmembrane helix</keyword>
<feature type="transmembrane region" description="Helical" evidence="10">
    <location>
        <begin position="119"/>
        <end position="139"/>
    </location>
</feature>
<gene>
    <name evidence="12" type="ORF">SUZIE_163175</name>
</gene>
<dbReference type="GO" id="GO:0004930">
    <property type="term" value="F:G protein-coupled receptor activity"/>
    <property type="evidence" value="ECO:0007669"/>
    <property type="project" value="UniProtKB-KW"/>
</dbReference>
<evidence type="ECO:0000313" key="12">
    <source>
        <dbReference type="EMBL" id="MBZ3881485.1"/>
    </source>
</evidence>
<dbReference type="EMBL" id="JAATJV010377069">
    <property type="protein sequence ID" value="MBZ3881485.1"/>
    <property type="molecule type" value="Genomic_DNA"/>
</dbReference>
<keyword evidence="13" id="KW-1185">Reference proteome</keyword>
<dbReference type="InterPro" id="IPR017452">
    <property type="entry name" value="GPCR_Rhodpsn_7TM"/>
</dbReference>
<dbReference type="PANTHER" id="PTHR26452">
    <property type="entry name" value="OLFACTORY RECEPTOR"/>
    <property type="match status" value="1"/>
</dbReference>
<reference evidence="12" key="1">
    <citation type="submission" date="2020-03" db="EMBL/GenBank/DDBJ databases">
        <title>Studies in the Genomics of Life Span.</title>
        <authorList>
            <person name="Glass D."/>
        </authorList>
    </citation>
    <scope>NUCLEOTIDE SEQUENCE</scope>
    <source>
        <strain evidence="12">SUZIE</strain>
        <tissue evidence="12">Muscle</tissue>
    </source>
</reference>
<dbReference type="Pfam" id="PF00001">
    <property type="entry name" value="7tm_1"/>
    <property type="match status" value="1"/>
</dbReference>
<dbReference type="GO" id="GO:0005886">
    <property type="term" value="C:plasma membrane"/>
    <property type="evidence" value="ECO:0007669"/>
    <property type="project" value="UniProtKB-SubCell"/>
</dbReference>
<dbReference type="InterPro" id="IPR050516">
    <property type="entry name" value="Olfactory_GPCR"/>
</dbReference>
<sequence>MAIYTMVMEFILLGTPDGWNMNLLYFMLFIVTYLGTLFGNLLIGTVTTADQKQHMPTYFFLRNLFIFDMCFISITVPNACVNSINSNRAISVGGCETQILVLFCSCVELLFLSIMAWDCCVAICYPLQYSIITLFVFVFCIK</sequence>
<evidence type="ECO:0000256" key="10">
    <source>
        <dbReference type="SAM" id="Phobius"/>
    </source>
</evidence>
<feature type="transmembrane region" description="Helical" evidence="10">
    <location>
        <begin position="90"/>
        <end position="112"/>
    </location>
</feature>
<dbReference type="GO" id="GO:0007608">
    <property type="term" value="P:sensory perception of smell"/>
    <property type="evidence" value="ECO:0007669"/>
    <property type="project" value="UniProtKB-KW"/>
</dbReference>
<proteinExistence type="predicted"/>
<dbReference type="Proteomes" id="UP001166674">
    <property type="component" value="Unassembled WGS sequence"/>
</dbReference>
<evidence type="ECO:0000313" key="13">
    <source>
        <dbReference type="Proteomes" id="UP001166674"/>
    </source>
</evidence>
<dbReference type="PROSITE" id="PS50262">
    <property type="entry name" value="G_PROTEIN_RECEP_F1_2"/>
    <property type="match status" value="1"/>
</dbReference>
<dbReference type="Gene3D" id="1.20.1070.10">
    <property type="entry name" value="Rhodopsin 7-helix transmembrane proteins"/>
    <property type="match status" value="1"/>
</dbReference>
<name>A0AA41N0K5_SCICA</name>
<feature type="transmembrane region" description="Helical" evidence="10">
    <location>
        <begin position="23"/>
        <end position="43"/>
    </location>
</feature>
<feature type="transmembrane region" description="Helical" evidence="10">
    <location>
        <begin position="64"/>
        <end position="84"/>
    </location>
</feature>
<evidence type="ECO:0000256" key="9">
    <source>
        <dbReference type="ARBA" id="ARBA00023170"/>
    </source>
</evidence>
<evidence type="ECO:0000256" key="8">
    <source>
        <dbReference type="ARBA" id="ARBA00023136"/>
    </source>
</evidence>
<keyword evidence="3" id="KW-0716">Sensory transduction</keyword>